<evidence type="ECO:0000256" key="2">
    <source>
        <dbReference type="ARBA" id="ARBA00023012"/>
    </source>
</evidence>
<dbReference type="InterPro" id="IPR011006">
    <property type="entry name" value="CheY-like_superfamily"/>
</dbReference>
<dbReference type="PANTHER" id="PTHR48111">
    <property type="entry name" value="REGULATOR OF RPOS"/>
    <property type="match status" value="1"/>
</dbReference>
<evidence type="ECO:0000256" key="5">
    <source>
        <dbReference type="ARBA" id="ARBA00023163"/>
    </source>
</evidence>
<dbReference type="PROSITE" id="PS51755">
    <property type="entry name" value="OMPR_PHOB"/>
    <property type="match status" value="1"/>
</dbReference>
<dbReference type="Proteomes" id="UP001308005">
    <property type="component" value="Unassembled WGS sequence"/>
</dbReference>
<evidence type="ECO:0000313" key="10">
    <source>
        <dbReference type="EMBL" id="MEB4592711.1"/>
    </source>
</evidence>
<evidence type="ECO:0000256" key="4">
    <source>
        <dbReference type="ARBA" id="ARBA00023125"/>
    </source>
</evidence>
<accession>A0ABU6D0Y4</accession>
<evidence type="ECO:0000313" key="11">
    <source>
        <dbReference type="Proteomes" id="UP001308005"/>
    </source>
</evidence>
<keyword evidence="5" id="KW-0804">Transcription</keyword>
<dbReference type="CDD" id="cd00383">
    <property type="entry name" value="trans_reg_C"/>
    <property type="match status" value="1"/>
</dbReference>
<feature type="domain" description="Response regulatory" evidence="8">
    <location>
        <begin position="9"/>
        <end position="123"/>
    </location>
</feature>
<dbReference type="Gene3D" id="3.40.50.2300">
    <property type="match status" value="1"/>
</dbReference>
<dbReference type="CDD" id="cd17574">
    <property type="entry name" value="REC_OmpR"/>
    <property type="match status" value="1"/>
</dbReference>
<dbReference type="Pfam" id="PF00072">
    <property type="entry name" value="Response_reg"/>
    <property type="match status" value="1"/>
</dbReference>
<dbReference type="PANTHER" id="PTHR48111:SF1">
    <property type="entry name" value="TWO-COMPONENT RESPONSE REGULATOR ORR33"/>
    <property type="match status" value="1"/>
</dbReference>
<keyword evidence="11" id="KW-1185">Reference proteome</keyword>
<protein>
    <submittedName>
        <fullName evidence="10">Response regulator transcription factor</fullName>
    </submittedName>
</protein>
<dbReference type="InterPro" id="IPR036388">
    <property type="entry name" value="WH-like_DNA-bd_sf"/>
</dbReference>
<feature type="domain" description="OmpR/PhoB-type" evidence="9">
    <location>
        <begin position="132"/>
        <end position="232"/>
    </location>
</feature>
<feature type="modified residue" description="4-aspartylphosphate" evidence="6">
    <location>
        <position position="58"/>
    </location>
</feature>
<gene>
    <name evidence="10" type="ORF">VSS37_17135</name>
</gene>
<evidence type="ECO:0000256" key="1">
    <source>
        <dbReference type="ARBA" id="ARBA00022553"/>
    </source>
</evidence>
<dbReference type="InterPro" id="IPR001789">
    <property type="entry name" value="Sig_transdc_resp-reg_receiver"/>
</dbReference>
<keyword evidence="4 7" id="KW-0238">DNA-binding</keyword>
<dbReference type="Gene3D" id="6.10.250.690">
    <property type="match status" value="1"/>
</dbReference>
<dbReference type="SMART" id="SM00862">
    <property type="entry name" value="Trans_reg_C"/>
    <property type="match status" value="1"/>
</dbReference>
<sequence length="247" mass="28300">MLREPVGKQLLLIEDDEVLCRFLQESLQQEGYSVITLLEGEGIPKMMEHHSPRLVILDLMLPGKDGMYWLKWLVSYYPTVPVIITSAKVQPHERLQGLECGAQDYLVKPFHDRELLLRIKNLLSPASDNSRDKLIQMGCLTLDKVNQTVTTGDGRESLLTALECRLLQMFYLNAGLPLSREELIEQLMGIPYNPLNRSIDTHISRIRNKIEKNPAKPVYIRTIRGKGYYLHIPDEESSGLPASQRRH</sequence>
<keyword evidence="2" id="KW-0902">Two-component regulatory system</keyword>
<dbReference type="Pfam" id="PF00486">
    <property type="entry name" value="Trans_reg_C"/>
    <property type="match status" value="1"/>
</dbReference>
<dbReference type="EMBL" id="JAYMYJ010000142">
    <property type="protein sequence ID" value="MEB4592711.1"/>
    <property type="molecule type" value="Genomic_DNA"/>
</dbReference>
<evidence type="ECO:0000256" key="7">
    <source>
        <dbReference type="PROSITE-ProRule" id="PRU01091"/>
    </source>
</evidence>
<reference evidence="11" key="1">
    <citation type="submission" date="2023-07" db="EMBL/GenBank/DDBJ databases">
        <title>The carbon used by Thiothrix.</title>
        <authorList>
            <person name="Chen L."/>
        </authorList>
    </citation>
    <scope>NUCLEOTIDE SEQUENCE [LARGE SCALE GENOMIC DNA]</scope>
</reference>
<dbReference type="PROSITE" id="PS50110">
    <property type="entry name" value="RESPONSE_REGULATORY"/>
    <property type="match status" value="1"/>
</dbReference>
<evidence type="ECO:0000256" key="3">
    <source>
        <dbReference type="ARBA" id="ARBA00023015"/>
    </source>
</evidence>
<dbReference type="InterPro" id="IPR001867">
    <property type="entry name" value="OmpR/PhoB-type_DNA-bd"/>
</dbReference>
<dbReference type="SUPFAM" id="SSF52172">
    <property type="entry name" value="CheY-like"/>
    <property type="match status" value="1"/>
</dbReference>
<evidence type="ECO:0000259" key="9">
    <source>
        <dbReference type="PROSITE" id="PS51755"/>
    </source>
</evidence>
<dbReference type="InterPro" id="IPR039420">
    <property type="entry name" value="WalR-like"/>
</dbReference>
<proteinExistence type="predicted"/>
<comment type="caution">
    <text evidence="10">The sequence shown here is derived from an EMBL/GenBank/DDBJ whole genome shotgun (WGS) entry which is preliminary data.</text>
</comment>
<organism evidence="10 11">
    <name type="scientific">Candidatus Thiothrix phosphatis</name>
    <dbReference type="NCBI Taxonomy" id="3112415"/>
    <lineage>
        <taxon>Bacteria</taxon>
        <taxon>Pseudomonadati</taxon>
        <taxon>Pseudomonadota</taxon>
        <taxon>Gammaproteobacteria</taxon>
        <taxon>Thiotrichales</taxon>
        <taxon>Thiotrichaceae</taxon>
        <taxon>Thiothrix</taxon>
    </lineage>
</organism>
<evidence type="ECO:0000256" key="6">
    <source>
        <dbReference type="PROSITE-ProRule" id="PRU00169"/>
    </source>
</evidence>
<keyword evidence="3" id="KW-0805">Transcription regulation</keyword>
<feature type="DNA-binding region" description="OmpR/PhoB-type" evidence="7">
    <location>
        <begin position="132"/>
        <end position="232"/>
    </location>
</feature>
<keyword evidence="1 6" id="KW-0597">Phosphoprotein</keyword>
<dbReference type="Gene3D" id="1.10.10.10">
    <property type="entry name" value="Winged helix-like DNA-binding domain superfamily/Winged helix DNA-binding domain"/>
    <property type="match status" value="1"/>
</dbReference>
<reference evidence="10 11" key="2">
    <citation type="submission" date="2024-01" db="EMBL/GenBank/DDBJ databases">
        <authorList>
            <person name="Xie X."/>
        </authorList>
    </citation>
    <scope>NUCLEOTIDE SEQUENCE [LARGE SCALE GENOMIC DNA]</scope>
    <source>
        <strain evidence="10">SCUT-1</strain>
    </source>
</reference>
<dbReference type="RefSeq" id="WP_324697157.1">
    <property type="nucleotide sequence ID" value="NZ_JAYMYJ010000142.1"/>
</dbReference>
<evidence type="ECO:0000259" key="8">
    <source>
        <dbReference type="PROSITE" id="PS50110"/>
    </source>
</evidence>
<dbReference type="SUPFAM" id="SSF46894">
    <property type="entry name" value="C-terminal effector domain of the bipartite response regulators"/>
    <property type="match status" value="1"/>
</dbReference>
<dbReference type="InterPro" id="IPR016032">
    <property type="entry name" value="Sig_transdc_resp-reg_C-effctor"/>
</dbReference>
<name>A0ABU6D0Y4_9GAMM</name>
<dbReference type="SMART" id="SM00448">
    <property type="entry name" value="REC"/>
    <property type="match status" value="1"/>
</dbReference>